<reference evidence="7 8" key="1">
    <citation type="submission" date="2020-04" db="EMBL/GenBank/DDBJ databases">
        <authorList>
            <person name="Laetsch R D."/>
            <person name="Stevens L."/>
            <person name="Kumar S."/>
            <person name="Blaxter L. M."/>
        </authorList>
    </citation>
    <scope>NUCLEOTIDE SEQUENCE [LARGE SCALE GENOMIC DNA]</scope>
</reference>
<gene>
    <name evidence="7" type="ORF">CBOVIS_LOCUS9472</name>
</gene>
<dbReference type="GO" id="GO:0016567">
    <property type="term" value="P:protein ubiquitination"/>
    <property type="evidence" value="ECO:0007669"/>
    <property type="project" value="TreeGrafter"/>
</dbReference>
<dbReference type="GO" id="GO:0008270">
    <property type="term" value="F:zinc ion binding"/>
    <property type="evidence" value="ECO:0007669"/>
    <property type="project" value="UniProtKB-KW"/>
</dbReference>
<dbReference type="AlphaFoldDB" id="A0A8S1EV61"/>
<evidence type="ECO:0000256" key="4">
    <source>
        <dbReference type="PROSITE-ProRule" id="PRU00175"/>
    </source>
</evidence>
<evidence type="ECO:0000256" key="1">
    <source>
        <dbReference type="ARBA" id="ARBA00022723"/>
    </source>
</evidence>
<dbReference type="InterPro" id="IPR013083">
    <property type="entry name" value="Znf_RING/FYVE/PHD"/>
</dbReference>
<protein>
    <recommendedName>
        <fullName evidence="6">RING-type domain-containing protein</fullName>
    </recommendedName>
</protein>
<feature type="region of interest" description="Disordered" evidence="5">
    <location>
        <begin position="217"/>
        <end position="315"/>
    </location>
</feature>
<dbReference type="Proteomes" id="UP000494206">
    <property type="component" value="Unassembled WGS sequence"/>
</dbReference>
<feature type="domain" description="RING-type" evidence="6">
    <location>
        <begin position="19"/>
        <end position="58"/>
    </location>
</feature>
<dbReference type="InterPro" id="IPR017907">
    <property type="entry name" value="Znf_RING_CS"/>
</dbReference>
<evidence type="ECO:0000256" key="5">
    <source>
        <dbReference type="SAM" id="MobiDB-lite"/>
    </source>
</evidence>
<organism evidence="7 8">
    <name type="scientific">Caenorhabditis bovis</name>
    <dbReference type="NCBI Taxonomy" id="2654633"/>
    <lineage>
        <taxon>Eukaryota</taxon>
        <taxon>Metazoa</taxon>
        <taxon>Ecdysozoa</taxon>
        <taxon>Nematoda</taxon>
        <taxon>Chromadorea</taxon>
        <taxon>Rhabditida</taxon>
        <taxon>Rhabditina</taxon>
        <taxon>Rhabditomorpha</taxon>
        <taxon>Rhabditoidea</taxon>
        <taxon>Rhabditidae</taxon>
        <taxon>Peloderinae</taxon>
        <taxon>Caenorhabditis</taxon>
    </lineage>
</organism>
<accession>A0A8S1EV61</accession>
<dbReference type="GO" id="GO:0006511">
    <property type="term" value="P:ubiquitin-dependent protein catabolic process"/>
    <property type="evidence" value="ECO:0007669"/>
    <property type="project" value="TreeGrafter"/>
</dbReference>
<evidence type="ECO:0000256" key="2">
    <source>
        <dbReference type="ARBA" id="ARBA00022771"/>
    </source>
</evidence>
<evidence type="ECO:0000256" key="3">
    <source>
        <dbReference type="ARBA" id="ARBA00022833"/>
    </source>
</evidence>
<feature type="compositionally biased region" description="Basic residues" evidence="5">
    <location>
        <begin position="268"/>
        <end position="277"/>
    </location>
</feature>
<evidence type="ECO:0000313" key="8">
    <source>
        <dbReference type="Proteomes" id="UP000494206"/>
    </source>
</evidence>
<evidence type="ECO:0000313" key="7">
    <source>
        <dbReference type="EMBL" id="CAB3407557.1"/>
    </source>
</evidence>
<dbReference type="GO" id="GO:0005634">
    <property type="term" value="C:nucleus"/>
    <property type="evidence" value="ECO:0007669"/>
    <property type="project" value="TreeGrafter"/>
</dbReference>
<dbReference type="Gene3D" id="3.30.40.10">
    <property type="entry name" value="Zinc/RING finger domain, C3HC4 (zinc finger)"/>
    <property type="match status" value="1"/>
</dbReference>
<name>A0A8S1EV61_9PELO</name>
<dbReference type="InterPro" id="IPR052256">
    <property type="entry name" value="E3_ubiquitin-ligase_CHFR"/>
</dbReference>
<dbReference type="PROSITE" id="PS50089">
    <property type="entry name" value="ZF_RING_2"/>
    <property type="match status" value="1"/>
</dbReference>
<dbReference type="OrthoDB" id="9118986at2759"/>
<feature type="compositionally biased region" description="Polar residues" evidence="5">
    <location>
        <begin position="305"/>
        <end position="315"/>
    </location>
</feature>
<dbReference type="SMART" id="SM00184">
    <property type="entry name" value="RING"/>
    <property type="match status" value="1"/>
</dbReference>
<dbReference type="PANTHER" id="PTHR16079:SF4">
    <property type="entry name" value="E3 UBIQUITIN-PROTEIN LIGASE CHFR"/>
    <property type="match status" value="1"/>
</dbReference>
<evidence type="ECO:0000259" key="6">
    <source>
        <dbReference type="PROSITE" id="PS50089"/>
    </source>
</evidence>
<keyword evidence="8" id="KW-1185">Reference proteome</keyword>
<dbReference type="Pfam" id="PF13639">
    <property type="entry name" value="zf-RING_2"/>
    <property type="match status" value="1"/>
</dbReference>
<dbReference type="EMBL" id="CADEPM010000006">
    <property type="protein sequence ID" value="CAB3407557.1"/>
    <property type="molecule type" value="Genomic_DNA"/>
</dbReference>
<dbReference type="InterPro" id="IPR001841">
    <property type="entry name" value="Znf_RING"/>
</dbReference>
<sequence length="315" mass="35772">MGPMTPSTMVVVDSKLIECSICLGILYNPRCVVPCTHRFCAGCISKWAMRSYTCPVCRYPLEDISNDLLTSSLVADYLSAHPDKTRPESERNALDEAELDLLLKFLLTETSNRAPIMPTIPVDLCTARRRFVSNIRDERRKRAIQLRLEKHWRNEGIKPIHIDEYIRLERQRLGININDPIDNAPYQIIVANGQASRMHPIGSTTRDENLFRIEIRANARPPNDAAGEVARGENREAPEPIEAQPRQGDPPATPEASQTVEGLEQNGRRRVANRTRRLVAANRLPSSVGRQREVDARGPLRRSTRTVTQPTRWHY</sequence>
<dbReference type="PROSITE" id="PS00518">
    <property type="entry name" value="ZF_RING_1"/>
    <property type="match status" value="1"/>
</dbReference>
<dbReference type="GO" id="GO:0004842">
    <property type="term" value="F:ubiquitin-protein transferase activity"/>
    <property type="evidence" value="ECO:0007669"/>
    <property type="project" value="TreeGrafter"/>
</dbReference>
<comment type="caution">
    <text evidence="7">The sequence shown here is derived from an EMBL/GenBank/DDBJ whole genome shotgun (WGS) entry which is preliminary data.</text>
</comment>
<keyword evidence="2 4" id="KW-0863">Zinc-finger</keyword>
<keyword evidence="1" id="KW-0479">Metal-binding</keyword>
<proteinExistence type="predicted"/>
<keyword evidence="3" id="KW-0862">Zinc</keyword>
<dbReference type="PANTHER" id="PTHR16079">
    <property type="entry name" value="UBIQUITIN LIGASE PROTEIN CHFR"/>
    <property type="match status" value="1"/>
</dbReference>
<dbReference type="SUPFAM" id="SSF57850">
    <property type="entry name" value="RING/U-box"/>
    <property type="match status" value="1"/>
</dbReference>